<reference evidence="1 2" key="1">
    <citation type="submission" date="2015-09" db="EMBL/GenBank/DDBJ databases">
        <title>Complete genome sequence of a benzo[a]pyrene-degrading bacterium Altererythrobacter epoxidivorans CGMCC 1.7731T.</title>
        <authorList>
            <person name="Li Z."/>
            <person name="Cheng H."/>
            <person name="Huo Y."/>
            <person name="Xu X."/>
        </authorList>
    </citation>
    <scope>NUCLEOTIDE SEQUENCE [LARGE SCALE GENOMIC DNA]</scope>
    <source>
        <strain evidence="1 2">CGMCC 1.7731</strain>
    </source>
</reference>
<dbReference type="PATRIC" id="fig|361183.4.peg.684"/>
<keyword evidence="2" id="KW-1185">Reference proteome</keyword>
<proteinExistence type="predicted"/>
<name>A0A0M3T9W1_9SPHN</name>
<evidence type="ECO:0000313" key="1">
    <source>
        <dbReference type="EMBL" id="ALE16002.1"/>
    </source>
</evidence>
<dbReference type="Proteomes" id="UP000057938">
    <property type="component" value="Chromosome"/>
</dbReference>
<dbReference type="AlphaFoldDB" id="A0A0M3T9W1"/>
<dbReference type="KEGG" id="aep:AMC99_00696"/>
<evidence type="ECO:0000313" key="2">
    <source>
        <dbReference type="Proteomes" id="UP000057938"/>
    </source>
</evidence>
<organism evidence="1 2">
    <name type="scientific">Altererythrobacter epoxidivorans</name>
    <dbReference type="NCBI Taxonomy" id="361183"/>
    <lineage>
        <taxon>Bacteria</taxon>
        <taxon>Pseudomonadati</taxon>
        <taxon>Pseudomonadota</taxon>
        <taxon>Alphaproteobacteria</taxon>
        <taxon>Sphingomonadales</taxon>
        <taxon>Erythrobacteraceae</taxon>
        <taxon>Altererythrobacter</taxon>
    </lineage>
</organism>
<gene>
    <name evidence="1" type="ORF">AMC99_00696</name>
</gene>
<accession>A0A0M3T9W1</accession>
<dbReference type="STRING" id="361183.AMC99_00696"/>
<protein>
    <submittedName>
        <fullName evidence="1">Uncharacterized protein</fullName>
    </submittedName>
</protein>
<dbReference type="EMBL" id="CP012669">
    <property type="protein sequence ID" value="ALE16002.1"/>
    <property type="molecule type" value="Genomic_DNA"/>
</dbReference>
<sequence length="119" mass="12837">MLSGCVASYIDLEAERVEDEIRFRNPNAGLFSSDCVRVVEVTNVETREVVWADGSRTSGCLFETPFAYGQKSDLSDPKDYKAAKPLEPGNSYEIFVELDGGAGDGSFTIAADGRVTNSG</sequence>